<dbReference type="Gene3D" id="3.40.33.10">
    <property type="entry name" value="CAP"/>
    <property type="match status" value="1"/>
</dbReference>
<evidence type="ECO:0000259" key="2">
    <source>
        <dbReference type="SMART" id="SM00198"/>
    </source>
</evidence>
<dbReference type="PROSITE" id="PS01009">
    <property type="entry name" value="CRISP_1"/>
    <property type="match status" value="1"/>
</dbReference>
<dbReference type="Gramene" id="ONH90730">
    <property type="protein sequence ID" value="ONH90730"/>
    <property type="gene ID" value="PRUPE_8G071800"/>
</dbReference>
<accession>A0A251MUG3</accession>
<feature type="region of interest" description="Disordered" evidence="1">
    <location>
        <begin position="1"/>
        <end position="107"/>
    </location>
</feature>
<name>A0A251MUG3_PRUPE</name>
<organism evidence="3 4">
    <name type="scientific">Prunus persica</name>
    <name type="common">Peach</name>
    <name type="synonym">Amygdalus persica</name>
    <dbReference type="NCBI Taxonomy" id="3760"/>
    <lineage>
        <taxon>Eukaryota</taxon>
        <taxon>Viridiplantae</taxon>
        <taxon>Streptophyta</taxon>
        <taxon>Embryophyta</taxon>
        <taxon>Tracheophyta</taxon>
        <taxon>Spermatophyta</taxon>
        <taxon>Magnoliopsida</taxon>
        <taxon>eudicotyledons</taxon>
        <taxon>Gunneridae</taxon>
        <taxon>Pentapetalae</taxon>
        <taxon>rosids</taxon>
        <taxon>fabids</taxon>
        <taxon>Rosales</taxon>
        <taxon>Rosaceae</taxon>
        <taxon>Amygdaloideae</taxon>
        <taxon>Amygdaleae</taxon>
        <taxon>Prunus</taxon>
    </lineage>
</organism>
<dbReference type="SUPFAM" id="SSF55797">
    <property type="entry name" value="PR-1-like"/>
    <property type="match status" value="1"/>
</dbReference>
<dbReference type="PROSITE" id="PS01010">
    <property type="entry name" value="CRISP_2"/>
    <property type="match status" value="1"/>
</dbReference>
<dbReference type="GO" id="GO:0005615">
    <property type="term" value="C:extracellular space"/>
    <property type="evidence" value="ECO:0000318"/>
    <property type="project" value="GO_Central"/>
</dbReference>
<proteinExistence type="predicted"/>
<feature type="compositionally biased region" description="Polar residues" evidence="1">
    <location>
        <begin position="93"/>
        <end position="102"/>
    </location>
</feature>
<dbReference type="InterPro" id="IPR018244">
    <property type="entry name" value="Allrgn_V5/Tpx1_CS"/>
</dbReference>
<dbReference type="PANTHER" id="PTHR10334">
    <property type="entry name" value="CYSTEINE-RICH SECRETORY PROTEIN-RELATED"/>
    <property type="match status" value="1"/>
</dbReference>
<feature type="compositionally biased region" description="Basic residues" evidence="1">
    <location>
        <begin position="41"/>
        <end position="54"/>
    </location>
</feature>
<dbReference type="AlphaFoldDB" id="A0A251MUG3"/>
<feature type="domain" description="SCP" evidence="2">
    <location>
        <begin position="70"/>
        <end position="211"/>
    </location>
</feature>
<dbReference type="PRINTS" id="PR00837">
    <property type="entry name" value="V5TPXLIKE"/>
</dbReference>
<dbReference type="SMART" id="SM00198">
    <property type="entry name" value="SCP"/>
    <property type="match status" value="1"/>
</dbReference>
<protein>
    <recommendedName>
        <fullName evidence="2">SCP domain-containing protein</fullName>
    </recommendedName>
</protein>
<dbReference type="Proteomes" id="UP000006882">
    <property type="component" value="Chromosome G8"/>
</dbReference>
<dbReference type="eggNOG" id="KOG3017">
    <property type="taxonomic scope" value="Eukaryota"/>
</dbReference>
<evidence type="ECO:0000313" key="3">
    <source>
        <dbReference type="EMBL" id="ONH90730.1"/>
    </source>
</evidence>
<dbReference type="InterPro" id="IPR035940">
    <property type="entry name" value="CAP_sf"/>
</dbReference>
<reference evidence="3 4" key="1">
    <citation type="journal article" date="2013" name="Nat. Genet.">
        <title>The high-quality draft genome of peach (Prunus persica) identifies unique patterns of genetic diversity, domestication and genome evolution.</title>
        <authorList>
            <consortium name="International Peach Genome Initiative"/>
            <person name="Verde I."/>
            <person name="Abbott A.G."/>
            <person name="Scalabrin S."/>
            <person name="Jung S."/>
            <person name="Shu S."/>
            <person name="Marroni F."/>
            <person name="Zhebentyayeva T."/>
            <person name="Dettori M.T."/>
            <person name="Grimwood J."/>
            <person name="Cattonaro F."/>
            <person name="Zuccolo A."/>
            <person name="Rossini L."/>
            <person name="Jenkins J."/>
            <person name="Vendramin E."/>
            <person name="Meisel L.A."/>
            <person name="Decroocq V."/>
            <person name="Sosinski B."/>
            <person name="Prochnik S."/>
            <person name="Mitros T."/>
            <person name="Policriti A."/>
            <person name="Cipriani G."/>
            <person name="Dondini L."/>
            <person name="Ficklin S."/>
            <person name="Goodstein D.M."/>
            <person name="Xuan P."/>
            <person name="Del Fabbro C."/>
            <person name="Aramini V."/>
            <person name="Copetti D."/>
            <person name="Gonzalez S."/>
            <person name="Horner D.S."/>
            <person name="Falchi R."/>
            <person name="Lucas S."/>
            <person name="Mica E."/>
            <person name="Maldonado J."/>
            <person name="Lazzari B."/>
            <person name="Bielenberg D."/>
            <person name="Pirona R."/>
            <person name="Miculan M."/>
            <person name="Barakat A."/>
            <person name="Testolin R."/>
            <person name="Stella A."/>
            <person name="Tartarini S."/>
            <person name="Tonutti P."/>
            <person name="Arus P."/>
            <person name="Orellana A."/>
            <person name="Wells C."/>
            <person name="Main D."/>
            <person name="Vizzotto G."/>
            <person name="Silva H."/>
            <person name="Salamini F."/>
            <person name="Schmutz J."/>
            <person name="Morgante M."/>
            <person name="Rokhsar D.S."/>
        </authorList>
    </citation>
    <scope>NUCLEOTIDE SEQUENCE [LARGE SCALE GENOMIC DNA]</scope>
    <source>
        <strain evidence="4">cv. Nemared</strain>
    </source>
</reference>
<dbReference type="Pfam" id="PF00188">
    <property type="entry name" value="CAP"/>
    <property type="match status" value="1"/>
</dbReference>
<sequence>MPKTPKTLHHTPPTHHHKATTSPTTLKTHHHKSTTCPNTLKTHHHKTTKTHHNKTTTIPTTLKTHHHKSTTIITTLDCHNHKTTKTGNHEPTQKMPTKTASMPTRPLEPHAQRYPDSRIGDYNLVHSSGPYGKNIATSSRDLSAMAAVNMFVSKKSSYHYNSNSCAPGKVCGHYTQVVWRNSVRLGCAKARYNNGSTFIGCNYDPPGNYNGKRPY</sequence>
<dbReference type="EMBL" id="CM007658">
    <property type="protein sequence ID" value="ONH90730.1"/>
    <property type="molecule type" value="Genomic_DNA"/>
</dbReference>
<evidence type="ECO:0000256" key="1">
    <source>
        <dbReference type="SAM" id="MobiDB-lite"/>
    </source>
</evidence>
<keyword evidence="4" id="KW-1185">Reference proteome</keyword>
<evidence type="ECO:0000313" key="4">
    <source>
        <dbReference type="Proteomes" id="UP000006882"/>
    </source>
</evidence>
<dbReference type="InterPro" id="IPR001283">
    <property type="entry name" value="CRISP-related"/>
</dbReference>
<feature type="compositionally biased region" description="Basic residues" evidence="1">
    <location>
        <begin position="1"/>
        <end position="19"/>
    </location>
</feature>
<dbReference type="InterPro" id="IPR014044">
    <property type="entry name" value="CAP_dom"/>
</dbReference>
<gene>
    <name evidence="3" type="ORF">PRUPE_8G071800</name>
</gene>